<evidence type="ECO:0000256" key="9">
    <source>
        <dbReference type="ARBA" id="ARBA00023306"/>
    </source>
</evidence>
<dbReference type="GO" id="GO:0017038">
    <property type="term" value="P:protein import"/>
    <property type="evidence" value="ECO:0007669"/>
    <property type="project" value="TreeGrafter"/>
</dbReference>
<comment type="caution">
    <text evidence="12">The sequence shown here is derived from an EMBL/GenBank/DDBJ whole genome shotgun (WGS) entry which is preliminary data.</text>
</comment>
<gene>
    <name evidence="10 12" type="primary">tolQ</name>
    <name evidence="12" type="ORF">D9R08_03065</name>
</gene>
<keyword evidence="4 10" id="KW-0997">Cell inner membrane</keyword>
<evidence type="ECO:0000313" key="13">
    <source>
        <dbReference type="Proteomes" id="UP000281343"/>
    </source>
</evidence>
<dbReference type="InterPro" id="IPR050790">
    <property type="entry name" value="ExbB/TolQ_transport"/>
</dbReference>
<evidence type="ECO:0000256" key="1">
    <source>
        <dbReference type="ARBA" id="ARBA00004651"/>
    </source>
</evidence>
<dbReference type="HAMAP" id="MF_02202">
    <property type="entry name" value="TolQ"/>
    <property type="match status" value="1"/>
</dbReference>
<evidence type="ECO:0000259" key="11">
    <source>
        <dbReference type="Pfam" id="PF01618"/>
    </source>
</evidence>
<comment type="subcellular location">
    <subcellularLocation>
        <location evidence="10">Cell inner membrane</location>
        <topology evidence="10">Multi-pass membrane protein</topology>
    </subcellularLocation>
    <subcellularLocation>
        <location evidence="1">Cell membrane</location>
        <topology evidence="1">Multi-pass membrane protein</topology>
    </subcellularLocation>
</comment>
<evidence type="ECO:0000256" key="8">
    <source>
        <dbReference type="ARBA" id="ARBA00023136"/>
    </source>
</evidence>
<keyword evidence="8 10" id="KW-0472">Membrane</keyword>
<proteinExistence type="inferred from homology"/>
<comment type="similarity">
    <text evidence="2 10">Belongs to the ExbB/TolQ family.</text>
</comment>
<protein>
    <recommendedName>
        <fullName evidence="10">Tol-Pal system protein TolQ</fullName>
    </recommendedName>
</protein>
<dbReference type="RefSeq" id="WP_121896503.1">
    <property type="nucleotide sequence ID" value="NZ_RCNT01000001.1"/>
</dbReference>
<evidence type="ECO:0000256" key="7">
    <source>
        <dbReference type="ARBA" id="ARBA00022989"/>
    </source>
</evidence>
<evidence type="ECO:0000256" key="10">
    <source>
        <dbReference type="HAMAP-Rule" id="MF_02202"/>
    </source>
</evidence>
<keyword evidence="9 10" id="KW-0131">Cell cycle</keyword>
<sequence>METETLSMAQEADFTLLALFFRATLTVQLVMVALMVASVWVWAITFSKYALYRKARSNAAAFDAAFWSGEPLDELYDQVADQPRSASERVFVAGMTEWRRSLRDDGALIPGVQQRVDRSMDVAIARENERLTSGLNFLATTGATAPFVGLFGTVWGIMRSFQEIAISGNTSLAVVAPGIAEALLATGLGLLAAIPAVIFYNKLSSDADRLIGGYEGFADEFSTLLSRQLD</sequence>
<evidence type="ECO:0000256" key="6">
    <source>
        <dbReference type="ARBA" id="ARBA00022692"/>
    </source>
</evidence>
<dbReference type="EMBL" id="RCNT01000001">
    <property type="protein sequence ID" value="RMA43914.1"/>
    <property type="molecule type" value="Genomic_DNA"/>
</dbReference>
<keyword evidence="13" id="KW-1185">Reference proteome</keyword>
<name>A0A3L9Y548_9RHOB</name>
<dbReference type="InterPro" id="IPR002898">
    <property type="entry name" value="MotA_ExbB_proton_chnl"/>
</dbReference>
<dbReference type="PANTHER" id="PTHR30625:SF3">
    <property type="entry name" value="TOL-PAL SYSTEM PROTEIN TOLQ"/>
    <property type="match status" value="1"/>
</dbReference>
<dbReference type="OrthoDB" id="9805133at2"/>
<dbReference type="Proteomes" id="UP000281343">
    <property type="component" value="Unassembled WGS sequence"/>
</dbReference>
<evidence type="ECO:0000313" key="12">
    <source>
        <dbReference type="EMBL" id="RMA43914.1"/>
    </source>
</evidence>
<dbReference type="GO" id="GO:0043213">
    <property type="term" value="P:bacteriocin transport"/>
    <property type="evidence" value="ECO:0007669"/>
    <property type="project" value="InterPro"/>
</dbReference>
<keyword evidence="7 10" id="KW-1133">Transmembrane helix</keyword>
<comment type="subunit">
    <text evidence="10">The Tol-Pal system is composed of five core proteins: the inner membrane proteins TolA, TolQ and TolR, the periplasmic protein TolB and the outer membrane protein Pal. They form a network linking the inner and outer membranes and the peptidoglycan layer.</text>
</comment>
<comment type="function">
    <text evidence="10">Part of the Tol-Pal system, which plays a role in outer membrane invagination during cell division and is important for maintaining outer membrane integrity.</text>
</comment>
<feature type="transmembrane region" description="Helical" evidence="10">
    <location>
        <begin position="178"/>
        <end position="200"/>
    </location>
</feature>
<keyword evidence="3 10" id="KW-1003">Cell membrane</keyword>
<accession>A0A3L9Y548</accession>
<dbReference type="NCBIfam" id="TIGR02796">
    <property type="entry name" value="tolQ"/>
    <property type="match status" value="1"/>
</dbReference>
<dbReference type="InterPro" id="IPR014163">
    <property type="entry name" value="Tol-Pal_TolQ"/>
</dbReference>
<evidence type="ECO:0000256" key="3">
    <source>
        <dbReference type="ARBA" id="ARBA00022475"/>
    </source>
</evidence>
<evidence type="ECO:0000256" key="4">
    <source>
        <dbReference type="ARBA" id="ARBA00022519"/>
    </source>
</evidence>
<keyword evidence="5 10" id="KW-0132">Cell division</keyword>
<feature type="domain" description="MotA/TolQ/ExbB proton channel" evidence="11">
    <location>
        <begin position="88"/>
        <end position="213"/>
    </location>
</feature>
<dbReference type="GO" id="GO:0051301">
    <property type="term" value="P:cell division"/>
    <property type="evidence" value="ECO:0007669"/>
    <property type="project" value="UniProtKB-UniRule"/>
</dbReference>
<dbReference type="GO" id="GO:0005886">
    <property type="term" value="C:plasma membrane"/>
    <property type="evidence" value="ECO:0007669"/>
    <property type="project" value="UniProtKB-SubCell"/>
</dbReference>
<feature type="transmembrane region" description="Helical" evidence="10">
    <location>
        <begin position="20"/>
        <end position="46"/>
    </location>
</feature>
<reference evidence="12 13" key="1">
    <citation type="submission" date="2018-10" db="EMBL/GenBank/DDBJ databases">
        <authorList>
            <person name="Jung H.S."/>
            <person name="Jeon C.O."/>
        </authorList>
    </citation>
    <scope>NUCLEOTIDE SEQUENCE [LARGE SCALE GENOMIC DNA]</scope>
    <source>
        <strain evidence="12 13">MA-7-27</strain>
    </source>
</reference>
<organism evidence="12 13">
    <name type="scientific">Rhodophyticola porphyridii</name>
    <dbReference type="NCBI Taxonomy" id="1852017"/>
    <lineage>
        <taxon>Bacteria</taxon>
        <taxon>Pseudomonadati</taxon>
        <taxon>Pseudomonadota</taxon>
        <taxon>Alphaproteobacteria</taxon>
        <taxon>Rhodobacterales</taxon>
        <taxon>Roseobacteraceae</taxon>
        <taxon>Rhodophyticola</taxon>
    </lineage>
</organism>
<evidence type="ECO:0000256" key="2">
    <source>
        <dbReference type="ARBA" id="ARBA00010442"/>
    </source>
</evidence>
<evidence type="ECO:0000256" key="5">
    <source>
        <dbReference type="ARBA" id="ARBA00022618"/>
    </source>
</evidence>
<dbReference type="PANTHER" id="PTHR30625">
    <property type="entry name" value="PROTEIN TOLQ"/>
    <property type="match status" value="1"/>
</dbReference>
<dbReference type="AlphaFoldDB" id="A0A3L9Y548"/>
<keyword evidence="6 10" id="KW-0812">Transmembrane</keyword>
<dbReference type="Pfam" id="PF01618">
    <property type="entry name" value="MotA_ExbB"/>
    <property type="match status" value="1"/>
</dbReference>
<feature type="transmembrane region" description="Helical" evidence="10">
    <location>
        <begin position="135"/>
        <end position="158"/>
    </location>
</feature>